<keyword evidence="1" id="KW-0812">Transmembrane</keyword>
<dbReference type="RefSeq" id="WP_048248456.1">
    <property type="nucleotide sequence ID" value="NZ_LDWR01000041.1"/>
</dbReference>
<reference evidence="2 3" key="1">
    <citation type="submission" date="2015-05" db="EMBL/GenBank/DDBJ databases">
        <title>Draft genome of Burkholderia cepacia LK29.</title>
        <authorList>
            <person name="Chan X.Y."/>
        </authorList>
    </citation>
    <scope>NUCLEOTIDE SEQUENCE [LARGE SCALE GENOMIC DNA]</scope>
    <source>
        <strain evidence="2 3">LK29</strain>
    </source>
</reference>
<feature type="transmembrane region" description="Helical" evidence="1">
    <location>
        <begin position="122"/>
        <end position="143"/>
    </location>
</feature>
<dbReference type="PATRIC" id="fig|292.27.peg.4688"/>
<accession>A0A0J5ZKM1</accession>
<organism evidence="2 3">
    <name type="scientific">Burkholderia cepacia</name>
    <name type="common">Pseudomonas cepacia</name>
    <dbReference type="NCBI Taxonomy" id="292"/>
    <lineage>
        <taxon>Bacteria</taxon>
        <taxon>Pseudomonadati</taxon>
        <taxon>Pseudomonadota</taxon>
        <taxon>Betaproteobacteria</taxon>
        <taxon>Burkholderiales</taxon>
        <taxon>Burkholderiaceae</taxon>
        <taxon>Burkholderia</taxon>
        <taxon>Burkholderia cepacia complex</taxon>
    </lineage>
</organism>
<evidence type="ECO:0000313" key="2">
    <source>
        <dbReference type="EMBL" id="KML53865.1"/>
    </source>
</evidence>
<dbReference type="Proteomes" id="UP000036338">
    <property type="component" value="Unassembled WGS sequence"/>
</dbReference>
<dbReference type="EMBL" id="LDWR01000041">
    <property type="protein sequence ID" value="KML53865.1"/>
    <property type="molecule type" value="Genomic_DNA"/>
</dbReference>
<keyword evidence="1" id="KW-0472">Membrane</keyword>
<evidence type="ECO:0000256" key="1">
    <source>
        <dbReference type="SAM" id="Phobius"/>
    </source>
</evidence>
<evidence type="ECO:0000313" key="3">
    <source>
        <dbReference type="Proteomes" id="UP000036338"/>
    </source>
</evidence>
<gene>
    <name evidence="2" type="ORF">VL15_21885</name>
</gene>
<sequence>MDAEELIEMLHSAPLLEGADRSFQHFLKFLPAGHQTPNLRFSPRGVFVDIAHAPQELDFSKLIADCEILKDIVGQSGPQIQHALNLFKQSASSKEEFALEAYRVCEEIGLTEKSFAAKGGGFLFIVLIAIFAAGCATCNGGKWPPVKHP</sequence>
<dbReference type="AlphaFoldDB" id="A0A0J5ZKM1"/>
<name>A0A0J5ZKM1_BURCE</name>
<protein>
    <submittedName>
        <fullName evidence="2">Uncharacterized protein</fullName>
    </submittedName>
</protein>
<proteinExistence type="predicted"/>
<keyword evidence="1" id="KW-1133">Transmembrane helix</keyword>
<comment type="caution">
    <text evidence="2">The sequence shown here is derived from an EMBL/GenBank/DDBJ whole genome shotgun (WGS) entry which is preliminary data.</text>
</comment>